<dbReference type="AlphaFoldDB" id="A0A420JC22"/>
<name>A0A420JC22_9PEZI</name>
<dbReference type="EMBL" id="MCBS01012460">
    <property type="protein sequence ID" value="RKF84287.1"/>
    <property type="molecule type" value="Genomic_DNA"/>
</dbReference>
<dbReference type="Proteomes" id="UP000285326">
    <property type="component" value="Unassembled WGS sequence"/>
</dbReference>
<sequence>MFEKYNDLLQRILKKTEAGKLWPIELQECVFNLNLQVIDHLGFSPCEIEEGYQPTGILEAKISSKVQTDAIKTVVETNIMTNLEHNRDYHDDVFNVIAKREAENAPERDTR</sequence>
<accession>A0A420JC22</accession>
<evidence type="ECO:0000313" key="2">
    <source>
        <dbReference type="Proteomes" id="UP000285326"/>
    </source>
</evidence>
<proteinExistence type="predicted"/>
<organism evidence="1 2">
    <name type="scientific">Golovinomyces cichoracearum</name>
    <dbReference type="NCBI Taxonomy" id="62708"/>
    <lineage>
        <taxon>Eukaryota</taxon>
        <taxon>Fungi</taxon>
        <taxon>Dikarya</taxon>
        <taxon>Ascomycota</taxon>
        <taxon>Pezizomycotina</taxon>
        <taxon>Leotiomycetes</taxon>
        <taxon>Erysiphales</taxon>
        <taxon>Erysiphaceae</taxon>
        <taxon>Golovinomyces</taxon>
    </lineage>
</organism>
<reference evidence="1 2" key="1">
    <citation type="journal article" date="2018" name="BMC Genomics">
        <title>Comparative genome analyses reveal sequence features reflecting distinct modes of host-adaptation between dicot and monocot powdery mildew.</title>
        <authorList>
            <person name="Wu Y."/>
            <person name="Ma X."/>
            <person name="Pan Z."/>
            <person name="Kale S.D."/>
            <person name="Song Y."/>
            <person name="King H."/>
            <person name="Zhang Q."/>
            <person name="Presley C."/>
            <person name="Deng X."/>
            <person name="Wei C.I."/>
            <person name="Xiao S."/>
        </authorList>
    </citation>
    <scope>NUCLEOTIDE SEQUENCE [LARGE SCALE GENOMIC DNA]</scope>
    <source>
        <strain evidence="1">UMSG1</strain>
    </source>
</reference>
<protein>
    <submittedName>
        <fullName evidence="1">Uncharacterized protein</fullName>
    </submittedName>
</protein>
<comment type="caution">
    <text evidence="1">The sequence shown here is derived from an EMBL/GenBank/DDBJ whole genome shotgun (WGS) entry which is preliminary data.</text>
</comment>
<gene>
    <name evidence="1" type="ORF">GcM1_124002</name>
</gene>
<evidence type="ECO:0000313" key="1">
    <source>
        <dbReference type="EMBL" id="RKF84287.1"/>
    </source>
</evidence>